<dbReference type="SUPFAM" id="SSF53850">
    <property type="entry name" value="Periplasmic binding protein-like II"/>
    <property type="match status" value="1"/>
</dbReference>
<comment type="caution">
    <text evidence="4">The sequence shown here is derived from an EMBL/GenBank/DDBJ whole genome shotgun (WGS) entry which is preliminary data.</text>
</comment>
<sequence>MRKLLLSGLLAVAVSAAVSACGSADATEAKPTSENAPGSLLKAGELAICINPEYPPMEYSETGTSGQPIGFDADSAAALAEHWGVKPRFSVSSFDGLMPALQAKRCDLIWSGLYVNEARQKVADASPYLLTGPALVVAKGSDTIKTPEDLSGKTLAVLAGGANEETLKKVSADLEASGKPGIKIQSYPQNMQTAAAVLNGKADALIETDVSAVDVVQKSGGKLEAGPSIFEADTQFAVYTTKGSALTADVATGLKALADNGTLAKTAEKYSMDPTRIYQGK</sequence>
<dbReference type="Pfam" id="PF00497">
    <property type="entry name" value="SBP_bac_3"/>
    <property type="match status" value="1"/>
</dbReference>
<dbReference type="EMBL" id="JAUSSW010000007">
    <property type="protein sequence ID" value="MDQ0103142.1"/>
    <property type="molecule type" value="Genomic_DNA"/>
</dbReference>
<dbReference type="PANTHER" id="PTHR35936">
    <property type="entry name" value="MEMBRANE-BOUND LYTIC MUREIN TRANSGLYCOSYLASE F"/>
    <property type="match status" value="1"/>
</dbReference>
<keyword evidence="5" id="KW-1185">Reference proteome</keyword>
<dbReference type="SMART" id="SM00062">
    <property type="entry name" value="PBPb"/>
    <property type="match status" value="1"/>
</dbReference>
<dbReference type="InterPro" id="IPR001638">
    <property type="entry name" value="Solute-binding_3/MltF_N"/>
</dbReference>
<dbReference type="PROSITE" id="PS51257">
    <property type="entry name" value="PROKAR_LIPOPROTEIN"/>
    <property type="match status" value="1"/>
</dbReference>
<evidence type="ECO:0000256" key="1">
    <source>
        <dbReference type="ARBA" id="ARBA00022729"/>
    </source>
</evidence>
<feature type="domain" description="Solute-binding protein family 3/N-terminal" evidence="3">
    <location>
        <begin position="45"/>
        <end position="273"/>
    </location>
</feature>
<name>A0ABT9TRH0_PAENI</name>
<organism evidence="4 5">
    <name type="scientific">Paenarthrobacter nicotinovorans</name>
    <name type="common">Arthrobacter nicotinovorans</name>
    <dbReference type="NCBI Taxonomy" id="29320"/>
    <lineage>
        <taxon>Bacteria</taxon>
        <taxon>Bacillati</taxon>
        <taxon>Actinomycetota</taxon>
        <taxon>Actinomycetes</taxon>
        <taxon>Micrococcales</taxon>
        <taxon>Micrococcaceae</taxon>
        <taxon>Paenarthrobacter</taxon>
    </lineage>
</organism>
<gene>
    <name evidence="4" type="ORF">J2T10_002799</name>
</gene>
<protein>
    <submittedName>
        <fullName evidence="4">Polar amino acid transport system substrate-binding protein</fullName>
    </submittedName>
</protein>
<accession>A0ABT9TRH0</accession>
<evidence type="ECO:0000313" key="4">
    <source>
        <dbReference type="EMBL" id="MDQ0103142.1"/>
    </source>
</evidence>
<evidence type="ECO:0000313" key="5">
    <source>
        <dbReference type="Proteomes" id="UP001244563"/>
    </source>
</evidence>
<reference evidence="4 5" key="1">
    <citation type="submission" date="2023-07" db="EMBL/GenBank/DDBJ databases">
        <title>Sorghum-associated microbial communities from plants grown in Nebraska, USA.</title>
        <authorList>
            <person name="Schachtman D."/>
        </authorList>
    </citation>
    <scope>NUCLEOTIDE SEQUENCE [LARGE SCALE GENOMIC DNA]</scope>
    <source>
        <strain evidence="4 5">CC523</strain>
    </source>
</reference>
<evidence type="ECO:0000259" key="3">
    <source>
        <dbReference type="SMART" id="SM00062"/>
    </source>
</evidence>
<dbReference type="RefSeq" id="WP_064723092.1">
    <property type="nucleotide sequence ID" value="NZ_BDDW01000011.1"/>
</dbReference>
<dbReference type="CDD" id="cd01004">
    <property type="entry name" value="PBP2_MidA_like"/>
    <property type="match status" value="1"/>
</dbReference>
<feature type="chain" id="PRO_5045134298" evidence="2">
    <location>
        <begin position="21"/>
        <end position="281"/>
    </location>
</feature>
<keyword evidence="1 2" id="KW-0732">Signal</keyword>
<proteinExistence type="predicted"/>
<dbReference type="Gene3D" id="3.40.190.10">
    <property type="entry name" value="Periplasmic binding protein-like II"/>
    <property type="match status" value="2"/>
</dbReference>
<dbReference type="PANTHER" id="PTHR35936:SF17">
    <property type="entry name" value="ARGININE-BINDING EXTRACELLULAR PROTEIN ARTP"/>
    <property type="match status" value="1"/>
</dbReference>
<feature type="signal peptide" evidence="2">
    <location>
        <begin position="1"/>
        <end position="20"/>
    </location>
</feature>
<dbReference type="Proteomes" id="UP001244563">
    <property type="component" value="Unassembled WGS sequence"/>
</dbReference>
<evidence type="ECO:0000256" key="2">
    <source>
        <dbReference type="SAM" id="SignalP"/>
    </source>
</evidence>